<name>A0ACB9WWM7_CHAAC</name>
<dbReference type="Proteomes" id="UP001057452">
    <property type="component" value="Chromosome 11"/>
</dbReference>
<comment type="caution">
    <text evidence="1">The sequence shown here is derived from an EMBL/GenBank/DDBJ whole genome shotgun (WGS) entry which is preliminary data.</text>
</comment>
<keyword evidence="2" id="KW-1185">Reference proteome</keyword>
<proteinExistence type="predicted"/>
<feature type="non-terminal residue" evidence="1">
    <location>
        <position position="228"/>
    </location>
</feature>
<sequence length="228" mass="25167">MAPRWWEKFSFRKAEKCFHLTASSPGEESPFPPYHRYIWDNCEKRKCKLESEETIGGCQVCAGQGRIGRLGRGMDVRISGWLAGRRAVKKTQGLDRVRRALLLQDGGGSGGDDGRLSKGDRLDKGVRGGGGRERGRRTRQRNAHYRISSYTLALTEEGETERRGFLSSRADHTTGWAQTRGRPGAELVGSTLITLSGAASEPPCCLRRDGLSLLPLLRLDGELPPSSK</sequence>
<organism evidence="1 2">
    <name type="scientific">Chaenocephalus aceratus</name>
    <name type="common">Blackfin icefish</name>
    <name type="synonym">Chaenichthys aceratus</name>
    <dbReference type="NCBI Taxonomy" id="36190"/>
    <lineage>
        <taxon>Eukaryota</taxon>
        <taxon>Metazoa</taxon>
        <taxon>Chordata</taxon>
        <taxon>Craniata</taxon>
        <taxon>Vertebrata</taxon>
        <taxon>Euteleostomi</taxon>
        <taxon>Actinopterygii</taxon>
        <taxon>Neopterygii</taxon>
        <taxon>Teleostei</taxon>
        <taxon>Neoteleostei</taxon>
        <taxon>Acanthomorphata</taxon>
        <taxon>Eupercaria</taxon>
        <taxon>Perciformes</taxon>
        <taxon>Notothenioidei</taxon>
        <taxon>Channichthyidae</taxon>
        <taxon>Chaenocephalus</taxon>
    </lineage>
</organism>
<evidence type="ECO:0000313" key="2">
    <source>
        <dbReference type="Proteomes" id="UP001057452"/>
    </source>
</evidence>
<reference evidence="1" key="1">
    <citation type="submission" date="2022-05" db="EMBL/GenBank/DDBJ databases">
        <title>Chromosome-level genome of Chaenocephalus aceratus.</title>
        <authorList>
            <person name="Park H."/>
        </authorList>
    </citation>
    <scope>NUCLEOTIDE SEQUENCE</scope>
    <source>
        <strain evidence="1">KU_202001</strain>
    </source>
</reference>
<dbReference type="EMBL" id="CM043795">
    <property type="protein sequence ID" value="KAI4818325.1"/>
    <property type="molecule type" value="Genomic_DNA"/>
</dbReference>
<evidence type="ECO:0000313" key="1">
    <source>
        <dbReference type="EMBL" id="KAI4818325.1"/>
    </source>
</evidence>
<gene>
    <name evidence="1" type="ORF">KUCAC02_011669</name>
</gene>
<protein>
    <submittedName>
        <fullName evidence="1">Uncharacterized protein</fullName>
    </submittedName>
</protein>
<accession>A0ACB9WWM7</accession>